<feature type="region of interest" description="Disordered" evidence="1">
    <location>
        <begin position="49"/>
        <end position="94"/>
    </location>
</feature>
<dbReference type="Proteomes" id="UP000053825">
    <property type="component" value="Unassembled WGS sequence"/>
</dbReference>
<protein>
    <submittedName>
        <fullName evidence="2">Uncharacterized protein</fullName>
    </submittedName>
</protein>
<keyword evidence="3" id="KW-1185">Reference proteome</keyword>
<feature type="region of interest" description="Disordered" evidence="1">
    <location>
        <begin position="166"/>
        <end position="187"/>
    </location>
</feature>
<dbReference type="AlphaFoldDB" id="A0A0L7R9I0"/>
<evidence type="ECO:0000313" key="2">
    <source>
        <dbReference type="EMBL" id="KOC67411.1"/>
    </source>
</evidence>
<reference evidence="2 3" key="1">
    <citation type="submission" date="2015-07" db="EMBL/GenBank/DDBJ databases">
        <title>The genome of Habropoda laboriosa.</title>
        <authorList>
            <person name="Pan H."/>
            <person name="Kapheim K."/>
        </authorList>
    </citation>
    <scope>NUCLEOTIDE SEQUENCE [LARGE SCALE GENOMIC DNA]</scope>
    <source>
        <strain evidence="2">0110345459</strain>
    </source>
</reference>
<evidence type="ECO:0000256" key="1">
    <source>
        <dbReference type="SAM" id="MobiDB-lite"/>
    </source>
</evidence>
<sequence length="471" mass="52096">MIVIYGAAFVLGAMAACIGPLCYRKKSSEVQDKSKSLESESSLVYIKISQPHRDQSSNETISNTPDCKQNSTDSTGAKEMEQVAREAGPVSSEEARIVPVKPPRNRVRVKKRIWSSALTGQLENITNSSSEVGGTTKVVQAQIEGNPVNCASSQAFEPFRCDYGNSSRNGSSQNHLKPEKARKLSSGFGKKWKNLKKALISSSSEQPTLFKGTETDNTERLNVPARTLKPYSPLQYSAMLQKSRLVDASTSTRISANARAQNDETVAKRGSLHNNVETHSTRNDSPYPNTGTLQEVASLINDQSVDGKLLCDVSIRGLAMNQAQFLDLFEASEGSTRTASIVTTEEASIISIKFHRPRNTNENLQTSDTSFFECPLKKLYKNLPEIFEISPISKLFKSQEVSERSNPVAPSIHVSDHSRSLNNSRNETSYIAFPNVTNRFVADESVSSRKRTLSKRFGNSHTTRFTEERRI</sequence>
<organism evidence="2 3">
    <name type="scientific">Habropoda laboriosa</name>
    <dbReference type="NCBI Taxonomy" id="597456"/>
    <lineage>
        <taxon>Eukaryota</taxon>
        <taxon>Metazoa</taxon>
        <taxon>Ecdysozoa</taxon>
        <taxon>Arthropoda</taxon>
        <taxon>Hexapoda</taxon>
        <taxon>Insecta</taxon>
        <taxon>Pterygota</taxon>
        <taxon>Neoptera</taxon>
        <taxon>Endopterygota</taxon>
        <taxon>Hymenoptera</taxon>
        <taxon>Apocrita</taxon>
        <taxon>Aculeata</taxon>
        <taxon>Apoidea</taxon>
        <taxon>Anthophila</taxon>
        <taxon>Apidae</taxon>
        <taxon>Habropoda</taxon>
    </lineage>
</organism>
<feature type="compositionally biased region" description="Polar residues" evidence="1">
    <location>
        <begin position="57"/>
        <end position="75"/>
    </location>
</feature>
<dbReference type="OrthoDB" id="7609030at2759"/>
<dbReference type="EMBL" id="KQ414627">
    <property type="protein sequence ID" value="KOC67411.1"/>
    <property type="molecule type" value="Genomic_DNA"/>
</dbReference>
<accession>A0A0L7R9I0</accession>
<gene>
    <name evidence="2" type="ORF">WH47_11590</name>
</gene>
<feature type="compositionally biased region" description="Polar residues" evidence="1">
    <location>
        <begin position="166"/>
        <end position="175"/>
    </location>
</feature>
<name>A0A0L7R9I0_9HYME</name>
<evidence type="ECO:0000313" key="3">
    <source>
        <dbReference type="Proteomes" id="UP000053825"/>
    </source>
</evidence>
<proteinExistence type="predicted"/>